<proteinExistence type="predicted"/>
<reference evidence="2" key="1">
    <citation type="submission" date="2017-11" db="EMBL/GenBank/DDBJ databases">
        <authorList>
            <person name="Lima N.C."/>
            <person name="Parody-Merino A.M."/>
            <person name="Battley P.F."/>
            <person name="Fidler A.E."/>
            <person name="Prosdocimi F."/>
        </authorList>
    </citation>
    <scope>NUCLEOTIDE SEQUENCE [LARGE SCALE GENOMIC DNA]</scope>
</reference>
<gene>
    <name evidence="1" type="ORF">llap_10683</name>
</gene>
<dbReference type="EMBL" id="KZ506596">
    <property type="protein sequence ID" value="PKU39014.1"/>
    <property type="molecule type" value="Genomic_DNA"/>
</dbReference>
<evidence type="ECO:0000313" key="2">
    <source>
        <dbReference type="Proteomes" id="UP000233556"/>
    </source>
</evidence>
<dbReference type="AlphaFoldDB" id="A0A2I0TYW8"/>
<keyword evidence="2" id="KW-1185">Reference proteome</keyword>
<reference evidence="2" key="2">
    <citation type="submission" date="2017-12" db="EMBL/GenBank/DDBJ databases">
        <title>Genome sequence of the Bar-tailed Godwit (Limosa lapponica baueri).</title>
        <authorList>
            <person name="Lima N.C.B."/>
            <person name="Parody-Merino A.M."/>
            <person name="Battley P.F."/>
            <person name="Fidler A.E."/>
            <person name="Prosdocimi F."/>
        </authorList>
    </citation>
    <scope>NUCLEOTIDE SEQUENCE [LARGE SCALE GENOMIC DNA]</scope>
</reference>
<name>A0A2I0TYW8_LIMLA</name>
<dbReference type="Proteomes" id="UP000233556">
    <property type="component" value="Unassembled WGS sequence"/>
</dbReference>
<protein>
    <submittedName>
        <fullName evidence="1">Protein pxr1-like</fullName>
    </submittedName>
</protein>
<accession>A0A2I0TYW8</accession>
<evidence type="ECO:0000313" key="1">
    <source>
        <dbReference type="EMBL" id="PKU39014.1"/>
    </source>
</evidence>
<organism evidence="1 2">
    <name type="scientific">Limosa lapponica baueri</name>
    <dbReference type="NCBI Taxonomy" id="1758121"/>
    <lineage>
        <taxon>Eukaryota</taxon>
        <taxon>Metazoa</taxon>
        <taxon>Chordata</taxon>
        <taxon>Craniata</taxon>
        <taxon>Vertebrata</taxon>
        <taxon>Euteleostomi</taxon>
        <taxon>Archelosauria</taxon>
        <taxon>Archosauria</taxon>
        <taxon>Dinosauria</taxon>
        <taxon>Saurischia</taxon>
        <taxon>Theropoda</taxon>
        <taxon>Coelurosauria</taxon>
        <taxon>Aves</taxon>
        <taxon>Neognathae</taxon>
        <taxon>Neoaves</taxon>
        <taxon>Charadriiformes</taxon>
        <taxon>Scolopacidae</taxon>
        <taxon>Limosa</taxon>
    </lineage>
</organism>
<sequence length="134" mass="14932">MPAGSKMDPLLAKAEPISDSGSASVITYLRREKAAAQQQLQLKRGVRICERNNSTDIKSVVKTMVRQAMPLQPMKVNNGADIHLQPVEGPTLEQLILARISLHFGKEDKPMMVKATYPEEQKTCKHGCIEFIFI</sequence>